<keyword evidence="5" id="KW-0812">Transmembrane</keyword>
<dbReference type="InterPro" id="IPR011009">
    <property type="entry name" value="Kinase-like_dom_sf"/>
</dbReference>
<keyword evidence="4" id="KW-0067">ATP-binding</keyword>
<evidence type="ECO:0000313" key="7">
    <source>
        <dbReference type="EMBL" id="CAA9217975.1"/>
    </source>
</evidence>
<dbReference type="AlphaFoldDB" id="A0A6J4HCV5"/>
<dbReference type="GO" id="GO:0005524">
    <property type="term" value="F:ATP binding"/>
    <property type="evidence" value="ECO:0007669"/>
    <property type="project" value="UniProtKB-KW"/>
</dbReference>
<reference evidence="7" key="1">
    <citation type="submission" date="2020-02" db="EMBL/GenBank/DDBJ databases">
        <authorList>
            <person name="Meier V. D."/>
        </authorList>
    </citation>
    <scope>NUCLEOTIDE SEQUENCE</scope>
    <source>
        <strain evidence="7">AVDCRST_MAG76</strain>
    </source>
</reference>
<keyword evidence="5" id="KW-0472">Membrane</keyword>
<dbReference type="PANTHER" id="PTHR43851:SF3">
    <property type="entry name" value="COENZYME Q8"/>
    <property type="match status" value="1"/>
</dbReference>
<dbReference type="InterPro" id="IPR034646">
    <property type="entry name" value="ADCK3_dom"/>
</dbReference>
<evidence type="ECO:0000256" key="1">
    <source>
        <dbReference type="ARBA" id="ARBA00009670"/>
    </source>
</evidence>
<dbReference type="GO" id="GO:0016740">
    <property type="term" value="F:transferase activity"/>
    <property type="evidence" value="ECO:0007669"/>
    <property type="project" value="UniProtKB-KW"/>
</dbReference>
<gene>
    <name evidence="7" type="ORF">AVDCRST_MAG76-619</name>
</gene>
<keyword evidence="7" id="KW-0560">Oxidoreductase</keyword>
<evidence type="ECO:0000256" key="4">
    <source>
        <dbReference type="ARBA" id="ARBA00022840"/>
    </source>
</evidence>
<protein>
    <submittedName>
        <fullName evidence="7">Ubiquinone biosynthesis monooxygenase UbiB</fullName>
    </submittedName>
</protein>
<sequence length="518" mass="56596">MIDAALQGPPPGRGVRLIQLACLAFGFGVAIVALGRRMGLVPALRPRAAGRARRRPVGEAAATTPVVSSRTARNVATARLASTVGADVTLTRARKVFASARRREELDEALSLRTAGQVVEALGGMKGALMKIGQMASYLDEGLPQPIRDALASLQDGAPPMSGELAAECIERELGGRPHDLFLEWDPVPLAAASIGQVHRALCLDPADSLEKAVAVKVQYPGVDQAIAADLANADLLGNVLGMLFRGLDPVPLVEEIRERVVEELDYLQEAANQRLFASFYRDHPFIRVPRVVDAFSSRRVLTTELATGARFDELLTWPQEEKDLAAEAIYRFVFRSLYRFHAFNGDPHPGNYLFGRGGSVTFLDFGLVKRFSDEELAVFEQMIDAAVLNPDPTRFRGVVEDVGLLRRDAPVSTEETSRYFEAFYAIVRDQAPNTITSAYASDLVRRVFDTDSPIAQHATLPRSFVIIQRINLGLYSILARLNATAPWRSIAEELWPMTSSPPSTPMGQAEAAWLAAH</sequence>
<name>A0A6J4HCV5_9ACTN</name>
<keyword evidence="2" id="KW-0808">Transferase</keyword>
<accession>A0A6J4HCV5</accession>
<evidence type="ECO:0000256" key="5">
    <source>
        <dbReference type="SAM" id="Phobius"/>
    </source>
</evidence>
<dbReference type="InterPro" id="IPR051409">
    <property type="entry name" value="Atypical_kinase_ADCK"/>
</dbReference>
<comment type="similarity">
    <text evidence="1">Belongs to the protein kinase superfamily. ADCK protein kinase family.</text>
</comment>
<keyword evidence="7" id="KW-0830">Ubiquinone</keyword>
<dbReference type="GO" id="GO:0004497">
    <property type="term" value="F:monooxygenase activity"/>
    <property type="evidence" value="ECO:0007669"/>
    <property type="project" value="UniProtKB-KW"/>
</dbReference>
<keyword evidence="3" id="KW-0547">Nucleotide-binding</keyword>
<proteinExistence type="inferred from homology"/>
<feature type="transmembrane region" description="Helical" evidence="5">
    <location>
        <begin position="17"/>
        <end position="35"/>
    </location>
</feature>
<organism evidence="7">
    <name type="scientific">uncultured Acidimicrobiales bacterium</name>
    <dbReference type="NCBI Taxonomy" id="310071"/>
    <lineage>
        <taxon>Bacteria</taxon>
        <taxon>Bacillati</taxon>
        <taxon>Actinomycetota</taxon>
        <taxon>Acidimicrobiia</taxon>
        <taxon>Acidimicrobiales</taxon>
        <taxon>environmental samples</taxon>
    </lineage>
</organism>
<dbReference type="EMBL" id="CADCSZ010000032">
    <property type="protein sequence ID" value="CAA9217975.1"/>
    <property type="molecule type" value="Genomic_DNA"/>
</dbReference>
<dbReference type="CDD" id="cd13970">
    <property type="entry name" value="ABC1_ADCK3"/>
    <property type="match status" value="1"/>
</dbReference>
<dbReference type="InterPro" id="IPR004147">
    <property type="entry name" value="ABC1_dom"/>
</dbReference>
<dbReference type="PANTHER" id="PTHR43851">
    <property type="match status" value="1"/>
</dbReference>
<keyword evidence="7" id="KW-0503">Monooxygenase</keyword>
<evidence type="ECO:0000256" key="2">
    <source>
        <dbReference type="ARBA" id="ARBA00022679"/>
    </source>
</evidence>
<evidence type="ECO:0000256" key="3">
    <source>
        <dbReference type="ARBA" id="ARBA00022741"/>
    </source>
</evidence>
<dbReference type="SUPFAM" id="SSF56112">
    <property type="entry name" value="Protein kinase-like (PK-like)"/>
    <property type="match status" value="1"/>
</dbReference>
<keyword evidence="5" id="KW-1133">Transmembrane helix</keyword>
<feature type="domain" description="ABC1 atypical kinase-like" evidence="6">
    <location>
        <begin position="154"/>
        <end position="387"/>
    </location>
</feature>
<evidence type="ECO:0000259" key="6">
    <source>
        <dbReference type="Pfam" id="PF03109"/>
    </source>
</evidence>
<dbReference type="Pfam" id="PF03109">
    <property type="entry name" value="ABC1"/>
    <property type="match status" value="1"/>
</dbReference>